<dbReference type="AlphaFoldDB" id="A0A4Y2JE78"/>
<proteinExistence type="predicted"/>
<reference evidence="1 2" key="1">
    <citation type="journal article" date="2019" name="Sci. Rep.">
        <title>Orb-weaving spider Araneus ventricosus genome elucidates the spidroin gene catalogue.</title>
        <authorList>
            <person name="Kono N."/>
            <person name="Nakamura H."/>
            <person name="Ohtoshi R."/>
            <person name="Moran D.A.P."/>
            <person name="Shinohara A."/>
            <person name="Yoshida Y."/>
            <person name="Fujiwara M."/>
            <person name="Mori M."/>
            <person name="Tomita M."/>
            <person name="Arakawa K."/>
        </authorList>
    </citation>
    <scope>NUCLEOTIDE SEQUENCE [LARGE SCALE GENOMIC DNA]</scope>
</reference>
<comment type="caution">
    <text evidence="1">The sequence shown here is derived from an EMBL/GenBank/DDBJ whole genome shotgun (WGS) entry which is preliminary data.</text>
</comment>
<dbReference type="EMBL" id="BGPR01003456">
    <property type="protein sequence ID" value="GBM88357.1"/>
    <property type="molecule type" value="Genomic_DNA"/>
</dbReference>
<keyword evidence="2" id="KW-1185">Reference proteome</keyword>
<dbReference type="Proteomes" id="UP000499080">
    <property type="component" value="Unassembled WGS sequence"/>
</dbReference>
<sequence length="108" mass="12286">MDGGGHRNKKGDEEINLMPEVLNELGSIEDRGRKKMGYFVPRTLILLKDWVRALISRPCGDFDPIGILACRGYVRISYHLSGNPIPRLHYALAAAHTRIFIYFFTIVI</sequence>
<organism evidence="1 2">
    <name type="scientific">Araneus ventricosus</name>
    <name type="common">Orbweaver spider</name>
    <name type="synonym">Epeira ventricosa</name>
    <dbReference type="NCBI Taxonomy" id="182803"/>
    <lineage>
        <taxon>Eukaryota</taxon>
        <taxon>Metazoa</taxon>
        <taxon>Ecdysozoa</taxon>
        <taxon>Arthropoda</taxon>
        <taxon>Chelicerata</taxon>
        <taxon>Arachnida</taxon>
        <taxon>Araneae</taxon>
        <taxon>Araneomorphae</taxon>
        <taxon>Entelegynae</taxon>
        <taxon>Araneoidea</taxon>
        <taxon>Araneidae</taxon>
        <taxon>Araneus</taxon>
    </lineage>
</organism>
<protein>
    <submittedName>
        <fullName evidence="1">Uncharacterized protein</fullName>
    </submittedName>
</protein>
<evidence type="ECO:0000313" key="1">
    <source>
        <dbReference type="EMBL" id="GBM88357.1"/>
    </source>
</evidence>
<accession>A0A4Y2JE78</accession>
<evidence type="ECO:0000313" key="2">
    <source>
        <dbReference type="Proteomes" id="UP000499080"/>
    </source>
</evidence>
<gene>
    <name evidence="1" type="ORF">AVEN_199344_1</name>
</gene>
<name>A0A4Y2JE78_ARAVE</name>